<dbReference type="Proteomes" id="UP000490980">
    <property type="component" value="Unassembled WGS sequence"/>
</dbReference>
<dbReference type="EMBL" id="JAARLZ010000002">
    <property type="protein sequence ID" value="NII05604.1"/>
    <property type="molecule type" value="Genomic_DNA"/>
</dbReference>
<dbReference type="RefSeq" id="WP_166946701.1">
    <property type="nucleotide sequence ID" value="NZ_JAARLZ010000002.1"/>
</dbReference>
<dbReference type="PANTHER" id="PTHR43781">
    <property type="entry name" value="SACCHAROPINE DEHYDROGENASE"/>
    <property type="match status" value="1"/>
</dbReference>
<comment type="caution">
    <text evidence="2">The sequence shown here is derived from an EMBL/GenBank/DDBJ whole genome shotgun (WGS) entry which is preliminary data.</text>
</comment>
<proteinExistence type="predicted"/>
<dbReference type="InterPro" id="IPR005097">
    <property type="entry name" value="Sacchrp_dh_NADP-bd"/>
</dbReference>
<gene>
    <name evidence="2" type="ORF">HBF25_04260</name>
</gene>
<sequence length="373" mass="39840">MTVDLAIVGGYGDVGRQAARHWLALHKDASPTLRIGGRDAAAAAGMVAWLRDLYPALAHGISSVAVDVFDKASLHDFVDDADVVLNCAGPSYHIGDRVARAALRAHVDYVDAAGDDNLAAMIRSGAPVGRRMVLSAGMRPGLSGLLPRWLAADMPNPRRMTSHIGVLDRFTRAAAQDFLHAGNGGDSVPLSAWRGGVRHRLLRRLDDQIVPGFRQRVALLPYLDREAERLARALRLEEGDWYTAVEGEKVLAVFDRTHALPRDEAADALRLASTVDLASREPRVTMLVQMDADDESRSILVQADGNATLSGAFAAVTCAAVGQGRMRTGIHHAADVLDPVATMTALQGLGAFGTFVVLDGPATLLWEAEEGAL</sequence>
<reference evidence="2 3" key="1">
    <citation type="submission" date="2020-03" db="EMBL/GenBank/DDBJ databases">
        <authorList>
            <person name="Lai Q."/>
        </authorList>
    </citation>
    <scope>NUCLEOTIDE SEQUENCE [LARGE SCALE GENOMIC DNA]</scope>
    <source>
        <strain evidence="2 3">CCUG 25036</strain>
    </source>
</reference>
<evidence type="ECO:0000259" key="1">
    <source>
        <dbReference type="Pfam" id="PF03435"/>
    </source>
</evidence>
<dbReference type="Gene3D" id="3.40.50.720">
    <property type="entry name" value="NAD(P)-binding Rossmann-like Domain"/>
    <property type="match status" value="1"/>
</dbReference>
<keyword evidence="3" id="KW-1185">Reference proteome</keyword>
<organism evidence="2 3">
    <name type="scientific">Luteibacter anthropi</name>
    <dbReference type="NCBI Taxonomy" id="564369"/>
    <lineage>
        <taxon>Bacteria</taxon>
        <taxon>Pseudomonadati</taxon>
        <taxon>Pseudomonadota</taxon>
        <taxon>Gammaproteobacteria</taxon>
        <taxon>Lysobacterales</taxon>
        <taxon>Rhodanobacteraceae</taxon>
        <taxon>Luteibacter</taxon>
    </lineage>
</organism>
<dbReference type="SUPFAM" id="SSF51735">
    <property type="entry name" value="NAD(P)-binding Rossmann-fold domains"/>
    <property type="match status" value="1"/>
</dbReference>
<accession>A0A7X5U842</accession>
<dbReference type="PANTHER" id="PTHR43781:SF1">
    <property type="entry name" value="SACCHAROPINE DEHYDROGENASE"/>
    <property type="match status" value="1"/>
</dbReference>
<evidence type="ECO:0000313" key="2">
    <source>
        <dbReference type="EMBL" id="NII05604.1"/>
    </source>
</evidence>
<protein>
    <recommendedName>
        <fullName evidence="1">Saccharopine dehydrogenase NADP binding domain-containing protein</fullName>
    </recommendedName>
</protein>
<feature type="domain" description="Saccharopine dehydrogenase NADP binding" evidence="1">
    <location>
        <begin position="7"/>
        <end position="113"/>
    </location>
</feature>
<name>A0A7X5U842_9GAMM</name>
<dbReference type="AlphaFoldDB" id="A0A7X5U842"/>
<evidence type="ECO:0000313" key="3">
    <source>
        <dbReference type="Proteomes" id="UP000490980"/>
    </source>
</evidence>
<dbReference type="InterPro" id="IPR036291">
    <property type="entry name" value="NAD(P)-bd_dom_sf"/>
</dbReference>
<dbReference type="Pfam" id="PF03435">
    <property type="entry name" value="Sacchrp_dh_NADP"/>
    <property type="match status" value="1"/>
</dbReference>